<keyword evidence="4" id="KW-0560">Oxidoreductase</keyword>
<dbReference type="InterPro" id="IPR014043">
    <property type="entry name" value="Acyl_transferase_dom"/>
</dbReference>
<dbReference type="InterPro" id="IPR020806">
    <property type="entry name" value="PKS_PP-bd"/>
</dbReference>
<dbReference type="InterPro" id="IPR013968">
    <property type="entry name" value="PKS_KR"/>
</dbReference>
<dbReference type="InterPro" id="IPR042104">
    <property type="entry name" value="PKS_dehydratase_sf"/>
</dbReference>
<dbReference type="InterPro" id="IPR020843">
    <property type="entry name" value="ER"/>
</dbReference>
<feature type="region of interest" description="N-terminal hotdog fold" evidence="6">
    <location>
        <begin position="824"/>
        <end position="961"/>
    </location>
</feature>
<evidence type="ECO:0000256" key="6">
    <source>
        <dbReference type="PROSITE-ProRule" id="PRU01363"/>
    </source>
</evidence>
<dbReference type="SUPFAM" id="SSF53901">
    <property type="entry name" value="Thiolase-like"/>
    <property type="match status" value="1"/>
</dbReference>
<dbReference type="InterPro" id="IPR011032">
    <property type="entry name" value="GroES-like_sf"/>
</dbReference>
<dbReference type="InterPro" id="IPR049900">
    <property type="entry name" value="PKS_mFAS_DH"/>
</dbReference>
<dbReference type="InterPro" id="IPR049551">
    <property type="entry name" value="PKS_DH_C"/>
</dbReference>
<dbReference type="GO" id="GO:0016491">
    <property type="term" value="F:oxidoreductase activity"/>
    <property type="evidence" value="ECO:0007669"/>
    <property type="project" value="UniProtKB-KW"/>
</dbReference>
<dbReference type="Gene3D" id="3.40.50.720">
    <property type="entry name" value="NAD(P)-binding Rossmann-like Domain"/>
    <property type="match status" value="4"/>
</dbReference>
<evidence type="ECO:0000256" key="5">
    <source>
        <dbReference type="ARBA" id="ARBA00023268"/>
    </source>
</evidence>
<dbReference type="SMART" id="SM00822">
    <property type="entry name" value="PKS_KR"/>
    <property type="match status" value="1"/>
</dbReference>
<dbReference type="Gene3D" id="3.40.47.10">
    <property type="match status" value="2"/>
</dbReference>
<evidence type="ECO:0000313" key="10">
    <source>
        <dbReference type="EMBL" id="KAF3768157.1"/>
    </source>
</evidence>
<dbReference type="Pfam" id="PF00550">
    <property type="entry name" value="PP-binding"/>
    <property type="match status" value="1"/>
</dbReference>
<dbReference type="GO" id="GO:0006633">
    <property type="term" value="P:fatty acid biosynthetic process"/>
    <property type="evidence" value="ECO:0007669"/>
    <property type="project" value="InterPro"/>
</dbReference>
<feature type="domain" description="PKS/mFAS DH" evidence="9">
    <location>
        <begin position="824"/>
        <end position="1131"/>
    </location>
</feature>
<dbReference type="SUPFAM" id="SSF47336">
    <property type="entry name" value="ACP-like"/>
    <property type="match status" value="1"/>
</dbReference>
<organism evidence="10 11">
    <name type="scientific">Cryphonectria parasitica (strain ATCC 38755 / EP155)</name>
    <dbReference type="NCBI Taxonomy" id="660469"/>
    <lineage>
        <taxon>Eukaryota</taxon>
        <taxon>Fungi</taxon>
        <taxon>Dikarya</taxon>
        <taxon>Ascomycota</taxon>
        <taxon>Pezizomycotina</taxon>
        <taxon>Sordariomycetes</taxon>
        <taxon>Sordariomycetidae</taxon>
        <taxon>Diaporthales</taxon>
        <taxon>Cryphonectriaceae</taxon>
        <taxon>Cryphonectria-Endothia species complex</taxon>
        <taxon>Cryphonectria</taxon>
    </lineage>
</organism>
<dbReference type="RefSeq" id="XP_040779118.1">
    <property type="nucleotide sequence ID" value="XM_040915213.1"/>
</dbReference>
<reference evidence="10" key="1">
    <citation type="journal article" date="2020" name="Phytopathology">
        <title>Genome sequence of the chestnut blight fungus Cryphonectria parasitica EP155: A fundamental resource for an archetypical invasive plant pathogen.</title>
        <authorList>
            <person name="Crouch J.A."/>
            <person name="Dawe A."/>
            <person name="Aerts A."/>
            <person name="Barry K."/>
            <person name="Churchill A.C.L."/>
            <person name="Grimwood J."/>
            <person name="Hillman B."/>
            <person name="Milgroom M.G."/>
            <person name="Pangilinan J."/>
            <person name="Smith M."/>
            <person name="Salamov A."/>
            <person name="Schmutz J."/>
            <person name="Yadav J."/>
            <person name="Grigoriev I.V."/>
            <person name="Nuss D."/>
        </authorList>
    </citation>
    <scope>NUCLEOTIDE SEQUENCE</scope>
    <source>
        <strain evidence="10">EP155</strain>
    </source>
</reference>
<feature type="domain" description="Carrier" evidence="7">
    <location>
        <begin position="2183"/>
        <end position="2262"/>
    </location>
</feature>
<dbReference type="PROSITE" id="PS52019">
    <property type="entry name" value="PKS_MFAS_DH"/>
    <property type="match status" value="1"/>
</dbReference>
<gene>
    <name evidence="10" type="ORF">M406DRAFT_106902</name>
</gene>
<dbReference type="CDD" id="cd05195">
    <property type="entry name" value="enoyl_red"/>
    <property type="match status" value="1"/>
</dbReference>
<dbReference type="Pfam" id="PF00109">
    <property type="entry name" value="ketoacyl-synt"/>
    <property type="match status" value="2"/>
</dbReference>
<dbReference type="Gene3D" id="1.10.1200.10">
    <property type="entry name" value="ACP-like"/>
    <property type="match status" value="1"/>
</dbReference>
<dbReference type="Pfam" id="PF14765">
    <property type="entry name" value="PS-DH"/>
    <property type="match status" value="1"/>
</dbReference>
<evidence type="ECO:0000256" key="3">
    <source>
        <dbReference type="ARBA" id="ARBA00022679"/>
    </source>
</evidence>
<dbReference type="SMART" id="SM00826">
    <property type="entry name" value="PKS_DH"/>
    <property type="match status" value="1"/>
</dbReference>
<evidence type="ECO:0000256" key="2">
    <source>
        <dbReference type="ARBA" id="ARBA00022553"/>
    </source>
</evidence>
<dbReference type="InterPro" id="IPR036291">
    <property type="entry name" value="NAD(P)-bd_dom_sf"/>
</dbReference>
<dbReference type="Pfam" id="PF08659">
    <property type="entry name" value="KR"/>
    <property type="match status" value="2"/>
</dbReference>
<dbReference type="EMBL" id="MU032346">
    <property type="protein sequence ID" value="KAF3768157.1"/>
    <property type="molecule type" value="Genomic_DNA"/>
</dbReference>
<dbReference type="InterPro" id="IPR016036">
    <property type="entry name" value="Malonyl_transacylase_ACP-bd"/>
</dbReference>
<evidence type="ECO:0000256" key="4">
    <source>
        <dbReference type="ARBA" id="ARBA00023002"/>
    </source>
</evidence>
<proteinExistence type="predicted"/>
<dbReference type="PROSITE" id="PS50075">
    <property type="entry name" value="CARRIER"/>
    <property type="match status" value="1"/>
</dbReference>
<dbReference type="SUPFAM" id="SSF55048">
    <property type="entry name" value="Probable ACP-binding domain of malonyl-CoA ACP transacylase"/>
    <property type="match status" value="1"/>
</dbReference>
<dbReference type="Pfam" id="PF21089">
    <property type="entry name" value="PKS_DH_N"/>
    <property type="match status" value="1"/>
</dbReference>
<evidence type="ECO:0000259" key="7">
    <source>
        <dbReference type="PROSITE" id="PS50075"/>
    </source>
</evidence>
<dbReference type="GeneID" id="63832342"/>
<comment type="caution">
    <text evidence="10">The sequence shown here is derived from an EMBL/GenBank/DDBJ whole genome shotgun (WGS) entry which is preliminary data.</text>
</comment>
<dbReference type="Pfam" id="PF02801">
    <property type="entry name" value="Ketoacyl-synt_C"/>
    <property type="match status" value="1"/>
</dbReference>
<dbReference type="InterPro" id="IPR057326">
    <property type="entry name" value="KR_dom"/>
</dbReference>
<dbReference type="InterPro" id="IPR009081">
    <property type="entry name" value="PP-bd_ACP"/>
</dbReference>
<feature type="region of interest" description="C-terminal hotdog fold" evidence="6">
    <location>
        <begin position="975"/>
        <end position="1131"/>
    </location>
</feature>
<dbReference type="CDD" id="cd00833">
    <property type="entry name" value="PKS"/>
    <property type="match status" value="1"/>
</dbReference>
<evidence type="ECO:0000259" key="9">
    <source>
        <dbReference type="PROSITE" id="PS52019"/>
    </source>
</evidence>
<keyword evidence="11" id="KW-1185">Reference proteome</keyword>
<dbReference type="GO" id="GO:0004312">
    <property type="term" value="F:fatty acid synthase activity"/>
    <property type="evidence" value="ECO:0007669"/>
    <property type="project" value="TreeGrafter"/>
</dbReference>
<dbReference type="Gene3D" id="3.30.70.3290">
    <property type="match status" value="1"/>
</dbReference>
<dbReference type="GO" id="GO:0031177">
    <property type="term" value="F:phosphopantetheine binding"/>
    <property type="evidence" value="ECO:0007669"/>
    <property type="project" value="InterPro"/>
</dbReference>
<dbReference type="SMART" id="SM00823">
    <property type="entry name" value="PKS_PP"/>
    <property type="match status" value="1"/>
</dbReference>
<dbReference type="PANTHER" id="PTHR43775:SF40">
    <property type="entry name" value="NORSOLORINIC ACID SYNTHASE STCA"/>
    <property type="match status" value="1"/>
</dbReference>
<dbReference type="SUPFAM" id="SSF51735">
    <property type="entry name" value="NAD(P)-binding Rossmann-fold domains"/>
    <property type="match status" value="2"/>
</dbReference>
<evidence type="ECO:0000313" key="11">
    <source>
        <dbReference type="Proteomes" id="UP000803844"/>
    </source>
</evidence>
<feature type="domain" description="Ketosynthase family 3 (KS3)" evidence="8">
    <location>
        <begin position="1"/>
        <end position="359"/>
    </location>
</feature>
<dbReference type="SMART" id="SM00829">
    <property type="entry name" value="PKS_ER"/>
    <property type="match status" value="1"/>
</dbReference>
<keyword evidence="5" id="KW-0511">Multifunctional enzyme</keyword>
<dbReference type="PROSITE" id="PS00606">
    <property type="entry name" value="KS3_1"/>
    <property type="match status" value="1"/>
</dbReference>
<dbReference type="GO" id="GO:0044550">
    <property type="term" value="P:secondary metabolite biosynthetic process"/>
    <property type="evidence" value="ECO:0007669"/>
    <property type="project" value="TreeGrafter"/>
</dbReference>
<feature type="active site" description="Proton donor; for dehydratase activity" evidence="6">
    <location>
        <position position="1041"/>
    </location>
</feature>
<dbReference type="InterPro" id="IPR014030">
    <property type="entry name" value="Ketoacyl_synth_N"/>
</dbReference>
<dbReference type="InterPro" id="IPR020807">
    <property type="entry name" value="PKS_DH"/>
</dbReference>
<dbReference type="SMART" id="SM00827">
    <property type="entry name" value="PKS_AT"/>
    <property type="match status" value="1"/>
</dbReference>
<dbReference type="InterPro" id="IPR016035">
    <property type="entry name" value="Acyl_Trfase/lysoPLipase"/>
</dbReference>
<protein>
    <recommendedName>
        <fullName evidence="12">Polyketide synthase</fullName>
    </recommendedName>
</protein>
<dbReference type="InterPro" id="IPR036736">
    <property type="entry name" value="ACP-like_sf"/>
</dbReference>
<dbReference type="Pfam" id="PF00698">
    <property type="entry name" value="Acyl_transf_1"/>
    <property type="match status" value="1"/>
</dbReference>
<evidence type="ECO:0000256" key="1">
    <source>
        <dbReference type="ARBA" id="ARBA00022450"/>
    </source>
</evidence>
<dbReference type="Gene3D" id="3.90.180.10">
    <property type="entry name" value="Medium-chain alcohol dehydrogenases, catalytic domain"/>
    <property type="match status" value="1"/>
</dbReference>
<dbReference type="PANTHER" id="PTHR43775">
    <property type="entry name" value="FATTY ACID SYNTHASE"/>
    <property type="match status" value="1"/>
</dbReference>
<dbReference type="Proteomes" id="UP000803844">
    <property type="component" value="Unassembled WGS sequence"/>
</dbReference>
<dbReference type="Gene3D" id="3.40.366.10">
    <property type="entry name" value="Malonyl-Coenzyme A Acyl Carrier Protein, domain 2"/>
    <property type="match status" value="1"/>
</dbReference>
<dbReference type="GO" id="GO:0004315">
    <property type="term" value="F:3-oxoacyl-[acyl-carrier-protein] synthase activity"/>
    <property type="evidence" value="ECO:0007669"/>
    <property type="project" value="InterPro"/>
</dbReference>
<evidence type="ECO:0008006" key="12">
    <source>
        <dbReference type="Google" id="ProtNLM"/>
    </source>
</evidence>
<dbReference type="InterPro" id="IPR049552">
    <property type="entry name" value="PKS_DH_N"/>
</dbReference>
<sequence length="2268" mass="245261">MTEGIANSAKVPKARFNIDAYLHPSNERPGSFNVPGGYFLNDDIEAFDPGMFGNMSRVEALCMDPQQHFRHAYTAIGVDSGMLANRVSFVFDLRGPSVTVNTACSSSMYALHLACQAMAQGDCDGAVVGGTNLILNVDQQMNTARMGVLSPTNQCHTFDEAADGYGRADGVGALYLRPLRSAIRDGDPIRAVIRSTAAGSSGKCKDGITHPSVQGQMDVIATAYKRAGLSTDETAYVECHGTGTPVGDPIEVEAIQRAMGISASRSDPVLIGSIKPNVGHSEAASSMATVIKAVLALEKGIIPPTAGVKKLQPSIPWDTINVQVVTQPFVWTASNKHVRRIDINAFGYGAHDEPTLRNILIDYSTLRVSNSTDMLNLAYTLGCRRTKLPWRSFGIARAASLGQDVLAASAGILHAGSDAARPAFIFTGQGAQWARMGAELLQLYPLTTRETTRKLDRHLSQLKSPPSWTIEQIMQQPKETSVINEAEYAQPLCTAIQIMLVDLLYHWSARPLATVGHSSGEIAAAYAAGRISAEDAITTAYLRGKLAASLGDNGAMLAVGLGAEDVARKYLATPEEPWSSGRVVVACHNSASAVTLSGDAQAVEALRLLLEDDRVFTRMVKTGGKAYHSHHMKTAAGEYEKQLRLCSAVNVGDLLPKLPMFSTVNTSTIRDDYIPASYWVDSLVSPVLFEQGVSLMLREMPDINLLIEVGPHASLAGPLRQILQAENKALRVNYLSTLKRGEHDGERMLSLAASLWAKNGPIDVGVLLESEDICKRDATGSEVVETKAASLLLGLPTYHWTYSIPCWTEPRMSREQRQMPEPRHDILGRRVLGTSALEPMWRNILRQKDLPWLSHHRLGGEVMLPGAGYLALAIEAITQINQQEAVPAIIDSYTIRDVTFSSATVIPDNDTGTETLFRMQPVLGRSSGKSSLWYGFSASCYSYGNWKETARGKVGINVFRDSHQMHNPDVPSDAPWRKAKHIHWLDKLRTLGVDLGPAFHRIDDIYTSAEHYNAHAELTISNTCGLLAAESRYLMHPSVIDSCMQLSTAATHRGDLDAMHCGTIPTHIGEATFFVPSVEHTKRPSKVHAWTPPPLGTRAFTSHVLVNGFDGSVLLQLSGFRHVYYSAAVPHEMRGPMSRDLYLHDKWNVDAKYLESSQAASFSEVVEILLHKYQGATRILCLDPELIPFFLTSWPRLTVVVGVASSQQDKKSMILARYGERVNLRFLDVNENLATAPNGNSTDLSQREGYELVASSSGACPEGAELASLLQMLSPNARLVIQDGKTATIQELAKHIGSLLEPIGILADGSIVARRSKTCNTGANGSVVMVKSEEGHSKIVKKSVPLVLHHEQSNSPLLDPISQRLASAGWTFRCGVLGDPDLICEPYERVVLLDDDPASGAILAHVDQDRLRGVINLTESASSLVWITRGGLLTGDRPEYGMTTGAARVIRTEKGSGFDLVTVDYDHVRSGSGEQVAVLVSDILRRQHTSKSEVHPGSEKEYCIKSGAVYIPRLVQHNDVNTQFVLDSGINTTLDHQHYQRAAVPAVQAQLEQVTGALTYRVDGCDPRSRSLEPDELQVHVAAIGLTADDGVDDTHFLSHQFAGTVVRAGHNANEEFPPGTPVAGFASGFSGQLATFQHTSSRLVFSLASAREDGKFGITEAATIPSAFVVAMYGLKELARVEPDENVLIVDGMGAVGLAAVQLCRVLGAKVIFVTLSEASRRVLVDSGLVGSSCQVILWSHERDQGNGQGCLRRLIQDALTAKGSGCGSIDAVLCSASVCQTSVLEAVGPCLSELARIAVVGKTEARGDGDSILSAILPSIRGLSLSYFQLRDVAERRPRVFSRILRYCGDLYRQGAIQHIHPITELRPSEVLKSPVPADIGPGIHVVRYDEGTSFEIDGPLSPSPLRFRANATYLLVGCLGGLGRAVALWMADRGARHVAEIRGRTPPGPPIRGVLNAAGVLHDGLFSNMTAPVWHQVTDAKVEGCLNLHHVFSPSPANDGGETQTLDFFVMTSSVACALGSGGQSNYAAANAFLDSLARHRRTRGLPAVSLILPAILGIGYISEHPELVKSFQGKGMYGIYEKEMLEAFGVALRPQGPPHGHDTVGDHLIVGVQPRRFGESIRAAGAHAPWIDDARYRWLRAAVEAQTGVHADTSGGGGQAFGSRQNILSTIREASSKDLAVEAATKHVAARLVQLLMLDERSLDTRHKSVGSYGLDSMIGAEFRNWLFREFGADIPFQQLLAGNATISELARMLCEKVLTNKDC</sequence>
<dbReference type="SUPFAM" id="SSF50129">
    <property type="entry name" value="GroES-like"/>
    <property type="match status" value="1"/>
</dbReference>
<dbReference type="OrthoDB" id="329835at2759"/>
<name>A0A9P4Y757_CRYP1</name>
<dbReference type="SMART" id="SM00825">
    <property type="entry name" value="PKS_KS"/>
    <property type="match status" value="1"/>
</dbReference>
<keyword evidence="1" id="KW-0596">Phosphopantetheine</keyword>
<feature type="active site" description="Proton acceptor; for dehydratase activity" evidence="6">
    <location>
        <position position="856"/>
    </location>
</feature>
<keyword evidence="3" id="KW-0808">Transferase</keyword>
<dbReference type="Gene3D" id="3.10.129.110">
    <property type="entry name" value="Polyketide synthase dehydratase"/>
    <property type="match status" value="1"/>
</dbReference>
<evidence type="ECO:0000259" key="8">
    <source>
        <dbReference type="PROSITE" id="PS52004"/>
    </source>
</evidence>
<dbReference type="InterPro" id="IPR020841">
    <property type="entry name" value="PKS_Beta-ketoAc_synthase_dom"/>
</dbReference>
<keyword evidence="2" id="KW-0597">Phosphoprotein</keyword>
<accession>A0A9P4Y757</accession>
<dbReference type="PROSITE" id="PS52004">
    <property type="entry name" value="KS3_2"/>
    <property type="match status" value="1"/>
</dbReference>
<dbReference type="InterPro" id="IPR018201">
    <property type="entry name" value="Ketoacyl_synth_AS"/>
</dbReference>
<dbReference type="InterPro" id="IPR001227">
    <property type="entry name" value="Ac_transferase_dom_sf"/>
</dbReference>
<dbReference type="InterPro" id="IPR016039">
    <property type="entry name" value="Thiolase-like"/>
</dbReference>
<dbReference type="SUPFAM" id="SSF52151">
    <property type="entry name" value="FabD/lysophospholipase-like"/>
    <property type="match status" value="1"/>
</dbReference>
<dbReference type="InterPro" id="IPR050091">
    <property type="entry name" value="PKS_NRPS_Biosynth_Enz"/>
</dbReference>
<dbReference type="InterPro" id="IPR014031">
    <property type="entry name" value="Ketoacyl_synth_C"/>
</dbReference>